<dbReference type="InterPro" id="IPR016039">
    <property type="entry name" value="Thiolase-like"/>
</dbReference>
<evidence type="ECO:0000313" key="3">
    <source>
        <dbReference type="EMBL" id="SNQ46468.1"/>
    </source>
</evidence>
<dbReference type="InterPro" id="IPR055140">
    <property type="entry name" value="Thiolase_C_2"/>
</dbReference>
<keyword evidence="1" id="KW-1133">Transmembrane helix</keyword>
<accession>A0A2I2KLB7</accession>
<dbReference type="OrthoDB" id="9785768at2"/>
<evidence type="ECO:0000313" key="4">
    <source>
        <dbReference type="Proteomes" id="UP000234331"/>
    </source>
</evidence>
<dbReference type="PANTHER" id="PTHR42870">
    <property type="entry name" value="ACETYL-COA C-ACETYLTRANSFERASE"/>
    <property type="match status" value="1"/>
</dbReference>
<dbReference type="Proteomes" id="UP000234331">
    <property type="component" value="Unassembled WGS sequence"/>
</dbReference>
<feature type="domain" description="Thiolase C-terminal" evidence="2">
    <location>
        <begin position="253"/>
        <end position="384"/>
    </location>
</feature>
<dbReference type="CDD" id="cd00829">
    <property type="entry name" value="SCP-x_thiolase"/>
    <property type="match status" value="1"/>
</dbReference>
<dbReference type="RefSeq" id="WP_133150569.1">
    <property type="nucleotide sequence ID" value="NZ_FZMO01000046.1"/>
</dbReference>
<keyword evidence="1" id="KW-0812">Transmembrane</keyword>
<organism evidence="3 4">
    <name type="scientific">Frankia canadensis</name>
    <dbReference type="NCBI Taxonomy" id="1836972"/>
    <lineage>
        <taxon>Bacteria</taxon>
        <taxon>Bacillati</taxon>
        <taxon>Actinomycetota</taxon>
        <taxon>Actinomycetes</taxon>
        <taxon>Frankiales</taxon>
        <taxon>Frankiaceae</taxon>
        <taxon>Frankia</taxon>
    </lineage>
</organism>
<dbReference type="EMBL" id="FZMO01000046">
    <property type="protein sequence ID" value="SNQ46468.1"/>
    <property type="molecule type" value="Genomic_DNA"/>
</dbReference>
<gene>
    <name evidence="3" type="ORF">FRACA_140067</name>
</gene>
<evidence type="ECO:0000256" key="1">
    <source>
        <dbReference type="SAM" id="Phobius"/>
    </source>
</evidence>
<reference evidence="3 4" key="1">
    <citation type="submission" date="2017-06" db="EMBL/GenBank/DDBJ databases">
        <authorList>
            <person name="Kim H.J."/>
            <person name="Triplett B.A."/>
        </authorList>
    </citation>
    <scope>NUCLEOTIDE SEQUENCE [LARGE SCALE GENOMIC DNA]</scope>
    <source>
        <strain evidence="3">FRACA_ARgP5</strain>
    </source>
</reference>
<dbReference type="AlphaFoldDB" id="A0A2I2KLB7"/>
<name>A0A2I2KLB7_9ACTN</name>
<dbReference type="PIRSF" id="PIRSF000429">
    <property type="entry name" value="Ac-CoA_Ac_transf"/>
    <property type="match status" value="1"/>
</dbReference>
<proteinExistence type="predicted"/>
<dbReference type="SUPFAM" id="SSF53901">
    <property type="entry name" value="Thiolase-like"/>
    <property type="match status" value="1"/>
</dbReference>
<protein>
    <submittedName>
        <fullName evidence="3">Thiolase</fullName>
    </submittedName>
</protein>
<dbReference type="InterPro" id="IPR002155">
    <property type="entry name" value="Thiolase"/>
</dbReference>
<evidence type="ECO:0000259" key="2">
    <source>
        <dbReference type="Pfam" id="PF22691"/>
    </source>
</evidence>
<keyword evidence="4" id="KW-1185">Reference proteome</keyword>
<feature type="transmembrane region" description="Helical" evidence="1">
    <location>
        <begin position="87"/>
        <end position="115"/>
    </location>
</feature>
<keyword evidence="1" id="KW-0472">Membrane</keyword>
<dbReference type="Gene3D" id="3.40.47.10">
    <property type="match status" value="1"/>
</dbReference>
<dbReference type="GO" id="GO:0016747">
    <property type="term" value="F:acyltransferase activity, transferring groups other than amino-acyl groups"/>
    <property type="evidence" value="ECO:0007669"/>
    <property type="project" value="InterPro"/>
</dbReference>
<dbReference type="Pfam" id="PF22691">
    <property type="entry name" value="Thiolase_C_1"/>
    <property type="match status" value="1"/>
</dbReference>
<sequence length="387" mass="39414">MSGTRDLGVSIVGVGETSFTRGDPRSATQLAVDAVRAALADAGLDGRDVDGFLLEGTGGPHDTPVDLVAAAIGAEERGFGLRLQKAGAGLVGAPAVAAAAIAAGLASTIVVYFGLSMSRASAGATGIHAADPVKAALEMPFGWHGQAVYFAGTARRYDHEFGGLTETLGGLAVSARAHAALTPGAIRTKPLSVDDYLAEAPVAEPLRRSDCCLINDGGVAYVLTSQERARDLRRPPVEVAGCAVASKHTTFSDYFTQAPDLLTTAAADSSRRAYAQAGIGPADVDLVEIYDCFTISLLLQLEDMGFAPKGGGGELVASGAVAPGGRRPVNTHGGLLAHSYMVGGSHVVEAVRQLRGERADAQVAGARVAAVAGLGIPDHATLVLTRP</sequence>
<dbReference type="PANTHER" id="PTHR42870:SF1">
    <property type="entry name" value="NON-SPECIFIC LIPID-TRANSFER PROTEIN-LIKE 2"/>
    <property type="match status" value="1"/>
</dbReference>